<feature type="transmembrane region" description="Helical" evidence="1">
    <location>
        <begin position="83"/>
        <end position="102"/>
    </location>
</feature>
<feature type="transmembrane region" description="Helical" evidence="1">
    <location>
        <begin position="56"/>
        <end position="76"/>
    </location>
</feature>
<feature type="transmembrane region" description="Helical" evidence="1">
    <location>
        <begin position="21"/>
        <end position="44"/>
    </location>
</feature>
<keyword evidence="1" id="KW-1133">Transmembrane helix</keyword>
<dbReference type="RefSeq" id="WP_157295048.1">
    <property type="nucleotide sequence ID" value="NZ_JBHTCT010000021.1"/>
</dbReference>
<keyword evidence="3" id="KW-1185">Reference proteome</keyword>
<evidence type="ECO:0000313" key="3">
    <source>
        <dbReference type="Proteomes" id="UP001596483"/>
    </source>
</evidence>
<dbReference type="Proteomes" id="UP001596483">
    <property type="component" value="Unassembled WGS sequence"/>
</dbReference>
<keyword evidence="1" id="KW-0812">Transmembrane</keyword>
<dbReference type="Pfam" id="PF10754">
    <property type="entry name" value="DUF2569"/>
    <property type="match status" value="1"/>
</dbReference>
<accession>A0ABW2NG11</accession>
<comment type="caution">
    <text evidence="2">The sequence shown here is derived from an EMBL/GenBank/DDBJ whole genome shotgun (WGS) entry which is preliminary data.</text>
</comment>
<evidence type="ECO:0000256" key="1">
    <source>
        <dbReference type="SAM" id="Phobius"/>
    </source>
</evidence>
<organism evidence="2 3">
    <name type="scientific">Bhargavaea changchunensis</name>
    <dbReference type="NCBI Taxonomy" id="2134037"/>
    <lineage>
        <taxon>Bacteria</taxon>
        <taxon>Bacillati</taxon>
        <taxon>Bacillota</taxon>
        <taxon>Bacilli</taxon>
        <taxon>Bacillales</taxon>
        <taxon>Caryophanaceae</taxon>
        <taxon>Bhargavaea</taxon>
    </lineage>
</organism>
<feature type="transmembrane region" description="Helical" evidence="1">
    <location>
        <begin position="108"/>
        <end position="124"/>
    </location>
</feature>
<evidence type="ECO:0000313" key="2">
    <source>
        <dbReference type="EMBL" id="MFC7365078.1"/>
    </source>
</evidence>
<proteinExistence type="predicted"/>
<dbReference type="EMBL" id="JBHTCT010000021">
    <property type="protein sequence ID" value="MFC7365078.1"/>
    <property type="molecule type" value="Genomic_DNA"/>
</dbReference>
<dbReference type="InterPro" id="IPR019690">
    <property type="entry name" value="DUF2569"/>
</dbReference>
<keyword evidence="1" id="KW-0472">Membrane</keyword>
<reference evidence="3" key="1">
    <citation type="journal article" date="2019" name="Int. J. Syst. Evol. Microbiol.">
        <title>The Global Catalogue of Microorganisms (GCM) 10K type strain sequencing project: providing services to taxonomists for standard genome sequencing and annotation.</title>
        <authorList>
            <consortium name="The Broad Institute Genomics Platform"/>
            <consortium name="The Broad Institute Genome Sequencing Center for Infectious Disease"/>
            <person name="Wu L."/>
            <person name="Ma J."/>
        </authorList>
    </citation>
    <scope>NUCLEOTIDE SEQUENCE [LARGE SCALE GENOMIC DNA]</scope>
    <source>
        <strain evidence="3">JCM 4738</strain>
    </source>
</reference>
<protein>
    <submittedName>
        <fullName evidence="2">DUF2569 family protein</fullName>
    </submittedName>
</protein>
<gene>
    <name evidence="2" type="ORF">ACFQQH_08075</name>
</gene>
<sequence>MNHETSGSRPEFKTDFRYAVVAGWLILPALYLLFSLFMVSSVVLSFNPLEMSGQDLWVYIIYLSLTFYYLFVILSWVQRKKRLPLLMIIAYLVEILLTLYAWFVGAGGLLGIGILMVWILYFASSRRVKATFIR</sequence>
<name>A0ABW2NG11_9BACL</name>